<dbReference type="KEGG" id="ant:Arnit_2434"/>
<dbReference type="OrthoDB" id="5334619at2"/>
<evidence type="ECO:0000313" key="2">
    <source>
        <dbReference type="Proteomes" id="UP000000939"/>
    </source>
</evidence>
<reference evidence="1 2" key="1">
    <citation type="journal article" date="2010" name="Stand. Genomic Sci.">
        <title>Complete genome sequence of Arcobacter nitrofigilis type strain (CI).</title>
        <authorList>
            <person name="Pati A."/>
            <person name="Gronow S."/>
            <person name="Lapidus A."/>
            <person name="Copeland A."/>
            <person name="Glavina Del Rio T."/>
            <person name="Nolan M."/>
            <person name="Lucas S."/>
            <person name="Tice H."/>
            <person name="Cheng J.F."/>
            <person name="Han C."/>
            <person name="Chertkov O."/>
            <person name="Bruce D."/>
            <person name="Tapia R."/>
            <person name="Goodwin L."/>
            <person name="Pitluck S."/>
            <person name="Liolios K."/>
            <person name="Ivanova N."/>
            <person name="Mavromatis K."/>
            <person name="Chen A."/>
            <person name="Palaniappan K."/>
            <person name="Land M."/>
            <person name="Hauser L."/>
            <person name="Chang Y.J."/>
            <person name="Jeffries C.D."/>
            <person name="Detter J.C."/>
            <person name="Rohde M."/>
            <person name="Goker M."/>
            <person name="Bristow J."/>
            <person name="Eisen J.A."/>
            <person name="Markowitz V."/>
            <person name="Hugenholtz P."/>
            <person name="Klenk H.P."/>
            <person name="Kyrpides N.C."/>
        </authorList>
    </citation>
    <scope>NUCLEOTIDE SEQUENCE [LARGE SCALE GENOMIC DNA]</scope>
    <source>
        <strain evidence="2">ATCC 33309 / DSM 7299 / CCUG 15893 / LMG 7604 / NCTC 12251 / CI</strain>
    </source>
</reference>
<keyword evidence="2" id="KW-1185">Reference proteome</keyword>
<dbReference type="EMBL" id="CP001999">
    <property type="protein sequence ID" value="ADG94084.1"/>
    <property type="molecule type" value="Genomic_DNA"/>
</dbReference>
<accession>D5V1C2</accession>
<evidence type="ECO:0000313" key="1">
    <source>
        <dbReference type="EMBL" id="ADG94084.1"/>
    </source>
</evidence>
<dbReference type="STRING" id="572480.Arnit_2434"/>
<gene>
    <name evidence="1" type="ordered locus">Arnit_2434</name>
</gene>
<dbReference type="RefSeq" id="WP_013136229.1">
    <property type="nucleotide sequence ID" value="NC_014166.1"/>
</dbReference>
<dbReference type="Proteomes" id="UP000000939">
    <property type="component" value="Chromosome"/>
</dbReference>
<dbReference type="HOGENOM" id="CLU_1966002_0_0_7"/>
<sequence length="127" mass="15117">MYGITNEDMEYIESKIEKQKQFLKNFSIDFADKSVSMLDNTYSANLNPKKYFAEINNRVNSLFDYAKDNGLRPVFVISEFEKYVFDDIQNAFLRLPVVPSRLSDYKLDRYYRLLDNLDIKDLDLVHF</sequence>
<proteinExistence type="predicted"/>
<name>D5V1C2_ARCNC</name>
<organism evidence="1 2">
    <name type="scientific">Arcobacter nitrofigilis (strain ATCC 33309 / DSM 7299 / CCUG 15893 / LMG 7604 / NCTC 12251 / CI)</name>
    <name type="common">Campylobacter nitrofigilis</name>
    <dbReference type="NCBI Taxonomy" id="572480"/>
    <lineage>
        <taxon>Bacteria</taxon>
        <taxon>Pseudomonadati</taxon>
        <taxon>Campylobacterota</taxon>
        <taxon>Epsilonproteobacteria</taxon>
        <taxon>Campylobacterales</taxon>
        <taxon>Arcobacteraceae</taxon>
        <taxon>Arcobacter</taxon>
    </lineage>
</organism>
<protein>
    <submittedName>
        <fullName evidence="1">Uncharacterized protein</fullName>
    </submittedName>
</protein>
<dbReference type="AlphaFoldDB" id="D5V1C2"/>